<dbReference type="SMART" id="SM00108">
    <property type="entry name" value="B_lectin"/>
    <property type="match status" value="2"/>
</dbReference>
<keyword evidence="3" id="KW-1185">Reference proteome</keyword>
<dbReference type="PROSITE" id="PS50927">
    <property type="entry name" value="BULB_LECTIN"/>
    <property type="match status" value="2"/>
</dbReference>
<reference evidence="2 3" key="1">
    <citation type="submission" date="2021-01" db="EMBL/GenBank/DDBJ databases">
        <title>Whole genome shotgun sequence of Actinoplanes humidus NBRC 14915.</title>
        <authorList>
            <person name="Komaki H."/>
            <person name="Tamura T."/>
        </authorList>
    </citation>
    <scope>NUCLEOTIDE SEQUENCE [LARGE SCALE GENOMIC DNA]</scope>
    <source>
        <strain evidence="2 3">NBRC 14915</strain>
    </source>
</reference>
<dbReference type="CDD" id="cd00028">
    <property type="entry name" value="B_lectin"/>
    <property type="match status" value="1"/>
</dbReference>
<evidence type="ECO:0000259" key="1">
    <source>
        <dbReference type="PROSITE" id="PS50927"/>
    </source>
</evidence>
<dbReference type="Proteomes" id="UP000603200">
    <property type="component" value="Unassembled WGS sequence"/>
</dbReference>
<dbReference type="EMBL" id="BOMN01000093">
    <property type="protein sequence ID" value="GIE23647.1"/>
    <property type="molecule type" value="Genomic_DNA"/>
</dbReference>
<accession>A0ABQ3ZZW7</accession>
<dbReference type="Gene3D" id="2.90.10.10">
    <property type="entry name" value="Bulb-type lectin domain"/>
    <property type="match status" value="4"/>
</dbReference>
<evidence type="ECO:0000313" key="2">
    <source>
        <dbReference type="EMBL" id="GIE23647.1"/>
    </source>
</evidence>
<evidence type="ECO:0000313" key="3">
    <source>
        <dbReference type="Proteomes" id="UP000603200"/>
    </source>
</evidence>
<comment type="caution">
    <text evidence="2">The sequence shown here is derived from an EMBL/GenBank/DDBJ whole genome shotgun (WGS) entry which is preliminary data.</text>
</comment>
<dbReference type="SUPFAM" id="SSF51110">
    <property type="entry name" value="alpha-D-mannose-specific plant lectins"/>
    <property type="match status" value="3"/>
</dbReference>
<gene>
    <name evidence="2" type="ORF">Ahu01nite_067490</name>
</gene>
<dbReference type="RefSeq" id="WP_203840702.1">
    <property type="nucleotide sequence ID" value="NZ_BAAATV010000013.1"/>
</dbReference>
<protein>
    <recommendedName>
        <fullName evidence="1">Bulb-type lectin domain-containing protein</fullName>
    </recommendedName>
</protein>
<dbReference type="InterPro" id="IPR001480">
    <property type="entry name" value="Bulb-type_lectin_dom"/>
</dbReference>
<proteinExistence type="predicted"/>
<organism evidence="2 3">
    <name type="scientific">Winogradskya humida</name>
    <dbReference type="NCBI Taxonomy" id="113566"/>
    <lineage>
        <taxon>Bacteria</taxon>
        <taxon>Bacillati</taxon>
        <taxon>Actinomycetota</taxon>
        <taxon>Actinomycetes</taxon>
        <taxon>Micromonosporales</taxon>
        <taxon>Micromonosporaceae</taxon>
        <taxon>Winogradskya</taxon>
    </lineage>
</organism>
<feature type="domain" description="Bulb-type lectin" evidence="1">
    <location>
        <begin position="117"/>
        <end position="227"/>
    </location>
</feature>
<dbReference type="InterPro" id="IPR036426">
    <property type="entry name" value="Bulb-type_lectin_dom_sf"/>
</dbReference>
<sequence>MLNSNGTLFSANGRFRFIYQDDTNLVLYRTTDNVGQWDTRPKPGGVGVCIMQEDGNLVVYNARGEAVWASDTPGNPGARLVVQNDGNAVIYRPDGVAAWATWTGQQVPPTGADASGHSVMESGEQLAGNGTLYSADGRFRFVYQDDTNLVLYRRSDDLALWDTRPKPGGVGVCVMQTDGNLVVYNAAGQAVWASDTDGEAGARLVMQDDGNAVIYRPDGVAVWATGTQA</sequence>
<name>A0ABQ3ZZW7_9ACTN</name>
<feature type="domain" description="Bulb-type lectin" evidence="1">
    <location>
        <begin position="1"/>
        <end position="103"/>
    </location>
</feature>